<feature type="transmembrane region" description="Helical" evidence="1">
    <location>
        <begin position="36"/>
        <end position="59"/>
    </location>
</feature>
<dbReference type="OrthoDB" id="6658153at2"/>
<dbReference type="EMBL" id="FPIZ01000015">
    <property type="protein sequence ID" value="SFW76526.1"/>
    <property type="molecule type" value="Genomic_DNA"/>
</dbReference>
<dbReference type="InterPro" id="IPR008962">
    <property type="entry name" value="PapD-like_sf"/>
</dbReference>
<dbReference type="EMBL" id="CP140154">
    <property type="protein sequence ID" value="WQG90360.1"/>
    <property type="molecule type" value="Genomic_DNA"/>
</dbReference>
<dbReference type="SUPFAM" id="SSF49354">
    <property type="entry name" value="PapD-like"/>
    <property type="match status" value="1"/>
</dbReference>
<keyword evidence="5" id="KW-1185">Reference proteome</keyword>
<dbReference type="STRING" id="1004.SAMN05661012_04370"/>
<dbReference type="Proteomes" id="UP000183788">
    <property type="component" value="Unassembled WGS sequence"/>
</dbReference>
<evidence type="ECO:0000256" key="1">
    <source>
        <dbReference type="SAM" id="Phobius"/>
    </source>
</evidence>
<keyword evidence="1" id="KW-0472">Membrane</keyword>
<accession>A0A1K1RWU7</accession>
<reference evidence="2 4" key="1">
    <citation type="submission" date="2016-11" db="EMBL/GenBank/DDBJ databases">
        <authorList>
            <person name="Jaros S."/>
            <person name="Januszkiewicz K."/>
            <person name="Wedrychowicz H."/>
        </authorList>
    </citation>
    <scope>NUCLEOTIDE SEQUENCE [LARGE SCALE GENOMIC DNA]</scope>
    <source>
        <strain evidence="2 4">DSM 784</strain>
    </source>
</reference>
<name>A0A1K1RWU7_9BACT</name>
<dbReference type="InterPro" id="IPR013783">
    <property type="entry name" value="Ig-like_fold"/>
</dbReference>
<evidence type="ECO:0000313" key="2">
    <source>
        <dbReference type="EMBL" id="SFW76526.1"/>
    </source>
</evidence>
<evidence type="ECO:0000313" key="4">
    <source>
        <dbReference type="Proteomes" id="UP000183788"/>
    </source>
</evidence>
<reference evidence="3 5" key="2">
    <citation type="submission" date="2023-11" db="EMBL/GenBank/DDBJ databases">
        <title>MicrobeMod: A computational toolkit for identifying prokaryotic methylation and restriction-modification with nanopore sequencing.</title>
        <authorList>
            <person name="Crits-Christoph A."/>
            <person name="Kang S.C."/>
            <person name="Lee H."/>
            <person name="Ostrov N."/>
        </authorList>
    </citation>
    <scope>NUCLEOTIDE SEQUENCE [LARGE SCALE GENOMIC DNA]</scope>
    <source>
        <strain evidence="3 5">ATCC 23090</strain>
    </source>
</reference>
<evidence type="ECO:0000313" key="3">
    <source>
        <dbReference type="EMBL" id="WQG90360.1"/>
    </source>
</evidence>
<sequence length="312" mass="34700">MSRHAILYAWYMTNSLVGTSGSYIMRTTISNGKIFLCYFFQFLTSATGYLFLSSLGAYAQGNLLVTPMRMIFEGREKMQELSLANTGSDTARYLISFIEIRMNENGTSEKINEPDSGQKFASPFIRFFPRSVVLPPNDAQLVKLQLINTSQLDSGEYRSHLYLRAELQKTPLGEETEQKDSGNLSVKLTPVFGLSIPIIIRVGTQTGKVDIADLSIGKYNGAPLLNIEFERQGNTSVYGDVKVEYVSAQGKATQVGLVRGVAVYTPNRSRQLKIPLVQKPGISYNSGKLVVDYSITIQGRSKTFAKRELQLK</sequence>
<evidence type="ECO:0000313" key="5">
    <source>
        <dbReference type="Proteomes" id="UP001326715"/>
    </source>
</evidence>
<keyword evidence="1" id="KW-1133">Transmembrane helix</keyword>
<gene>
    <name evidence="2" type="ORF">SAMN05661012_04370</name>
    <name evidence="3" type="ORF">SR876_02540</name>
</gene>
<dbReference type="Gene3D" id="2.60.40.10">
    <property type="entry name" value="Immunoglobulins"/>
    <property type="match status" value="1"/>
</dbReference>
<feature type="transmembrane region" description="Helical" evidence="1">
    <location>
        <begin position="6"/>
        <end position="24"/>
    </location>
</feature>
<dbReference type="RefSeq" id="WP_143150814.1">
    <property type="nucleotide sequence ID" value="NZ_CP139972.1"/>
</dbReference>
<protein>
    <recommendedName>
        <fullName evidence="6">Molecular chaperone</fullName>
    </recommendedName>
</protein>
<dbReference type="AlphaFoldDB" id="A0A1K1RWU7"/>
<proteinExistence type="predicted"/>
<evidence type="ECO:0008006" key="6">
    <source>
        <dbReference type="Google" id="ProtNLM"/>
    </source>
</evidence>
<organism evidence="2 4">
    <name type="scientific">Chitinophaga sancti</name>
    <dbReference type="NCBI Taxonomy" id="1004"/>
    <lineage>
        <taxon>Bacteria</taxon>
        <taxon>Pseudomonadati</taxon>
        <taxon>Bacteroidota</taxon>
        <taxon>Chitinophagia</taxon>
        <taxon>Chitinophagales</taxon>
        <taxon>Chitinophagaceae</taxon>
        <taxon>Chitinophaga</taxon>
    </lineage>
</organism>
<keyword evidence="1" id="KW-0812">Transmembrane</keyword>
<dbReference type="Proteomes" id="UP001326715">
    <property type="component" value="Chromosome"/>
</dbReference>